<evidence type="ECO:0000259" key="15">
    <source>
        <dbReference type="PROSITE" id="PS51918"/>
    </source>
</evidence>
<comment type="catalytic activity">
    <reaction evidence="12">
        <text>N(6)-dimethylallyladenosine(37) in tRNA + (sulfur carrier)-SH + AH2 + 2 S-adenosyl-L-methionine = 2-methylsulfanyl-N(6)-dimethylallyladenosine(37) in tRNA + (sulfur carrier)-H + 5'-deoxyadenosine + L-methionine + A + S-adenosyl-L-homocysteine + 2 H(+)</text>
        <dbReference type="Rhea" id="RHEA:37067"/>
        <dbReference type="Rhea" id="RHEA-COMP:10375"/>
        <dbReference type="Rhea" id="RHEA-COMP:10376"/>
        <dbReference type="Rhea" id="RHEA-COMP:14737"/>
        <dbReference type="Rhea" id="RHEA-COMP:14739"/>
        <dbReference type="ChEBI" id="CHEBI:13193"/>
        <dbReference type="ChEBI" id="CHEBI:15378"/>
        <dbReference type="ChEBI" id="CHEBI:17319"/>
        <dbReference type="ChEBI" id="CHEBI:17499"/>
        <dbReference type="ChEBI" id="CHEBI:29917"/>
        <dbReference type="ChEBI" id="CHEBI:57844"/>
        <dbReference type="ChEBI" id="CHEBI:57856"/>
        <dbReference type="ChEBI" id="CHEBI:59789"/>
        <dbReference type="ChEBI" id="CHEBI:64428"/>
        <dbReference type="ChEBI" id="CHEBI:74415"/>
        <dbReference type="ChEBI" id="CHEBI:74417"/>
        <dbReference type="EC" id="2.8.4.3"/>
    </reaction>
</comment>
<dbReference type="SFLD" id="SFLDS00029">
    <property type="entry name" value="Radical_SAM"/>
    <property type="match status" value="1"/>
</dbReference>
<evidence type="ECO:0000256" key="9">
    <source>
        <dbReference type="ARBA" id="ARBA00068570"/>
    </source>
</evidence>
<keyword evidence="4 12" id="KW-0949">S-adenosyl-L-methionine</keyword>
<dbReference type="SFLD" id="SFLDG01082">
    <property type="entry name" value="B12-binding_domain_containing"/>
    <property type="match status" value="1"/>
</dbReference>
<feature type="domain" description="Radical SAM core" evidence="15">
    <location>
        <begin position="141"/>
        <end position="369"/>
    </location>
</feature>
<dbReference type="PROSITE" id="PS51918">
    <property type="entry name" value="RADICAL_SAM"/>
    <property type="match status" value="1"/>
</dbReference>
<dbReference type="Gene3D" id="3.40.50.12160">
    <property type="entry name" value="Methylthiotransferase, N-terminal domain"/>
    <property type="match status" value="1"/>
</dbReference>
<feature type="binding site" evidence="12">
    <location>
        <position position="49"/>
    </location>
    <ligand>
        <name>[4Fe-4S] cluster</name>
        <dbReference type="ChEBI" id="CHEBI:49883"/>
        <label>1</label>
    </ligand>
</feature>
<evidence type="ECO:0000256" key="5">
    <source>
        <dbReference type="ARBA" id="ARBA00022723"/>
    </source>
</evidence>
<feature type="domain" description="MTTase N-terminal" evidence="14">
    <location>
        <begin position="4"/>
        <end position="120"/>
    </location>
</feature>
<dbReference type="InterPro" id="IPR058240">
    <property type="entry name" value="rSAM_sf"/>
</dbReference>
<dbReference type="NCBIfam" id="TIGR01574">
    <property type="entry name" value="miaB-methiolase"/>
    <property type="match status" value="1"/>
</dbReference>
<feature type="binding site" evidence="12">
    <location>
        <position position="83"/>
    </location>
    <ligand>
        <name>[4Fe-4S] cluster</name>
        <dbReference type="ChEBI" id="CHEBI:49883"/>
        <label>1</label>
    </ligand>
</feature>
<dbReference type="InterPro" id="IPR006638">
    <property type="entry name" value="Elp3/MiaA/NifB-like_rSAM"/>
</dbReference>
<dbReference type="InterPro" id="IPR013848">
    <property type="entry name" value="Methylthiotransferase_N"/>
</dbReference>
<keyword evidence="3 12" id="KW-0808">Transferase</keyword>
<reference evidence="16" key="1">
    <citation type="submission" date="2021-05" db="EMBL/GenBank/DDBJ databases">
        <title>Energy efficiency and biological interactions define the core microbiome of deep oligotrophic groundwater.</title>
        <authorList>
            <person name="Mehrshad M."/>
            <person name="Lopez-Fernandez M."/>
            <person name="Bell E."/>
            <person name="Bernier-Latmani R."/>
            <person name="Bertilsson S."/>
            <person name="Dopson M."/>
        </authorList>
    </citation>
    <scope>NUCLEOTIDE SEQUENCE</scope>
    <source>
        <strain evidence="16">Modern_marine.mb.64</strain>
    </source>
</reference>
<dbReference type="NCBIfam" id="TIGR00089">
    <property type="entry name" value="MiaB/RimO family radical SAM methylthiotransferase"/>
    <property type="match status" value="1"/>
</dbReference>
<keyword evidence="12" id="KW-0963">Cytoplasm</keyword>
<dbReference type="InterPro" id="IPR023404">
    <property type="entry name" value="rSAM_horseshoe"/>
</dbReference>
<dbReference type="InterPro" id="IPR002792">
    <property type="entry name" value="TRAM_dom"/>
</dbReference>
<keyword evidence="6 12" id="KW-0408">Iron</keyword>
<dbReference type="SUPFAM" id="SSF102114">
    <property type="entry name" value="Radical SAM enzymes"/>
    <property type="match status" value="1"/>
</dbReference>
<dbReference type="AlphaFoldDB" id="A0A948RRR6"/>
<dbReference type="FunFam" id="3.80.30.20:FF:000001">
    <property type="entry name" value="tRNA-2-methylthio-N(6)-dimethylallyladenosine synthase 2"/>
    <property type="match status" value="1"/>
</dbReference>
<dbReference type="GO" id="GO:0005829">
    <property type="term" value="C:cytosol"/>
    <property type="evidence" value="ECO:0007669"/>
    <property type="project" value="TreeGrafter"/>
</dbReference>
<feature type="binding site" evidence="12">
    <location>
        <position position="13"/>
    </location>
    <ligand>
        <name>[4Fe-4S] cluster</name>
        <dbReference type="ChEBI" id="CHEBI:49883"/>
        <label>1</label>
    </ligand>
</feature>
<feature type="binding site" evidence="12">
    <location>
        <position position="162"/>
    </location>
    <ligand>
        <name>[4Fe-4S] cluster</name>
        <dbReference type="ChEBI" id="CHEBI:49883"/>
        <label>2</label>
        <note>4Fe-4S-S-AdoMet</note>
    </ligand>
</feature>
<evidence type="ECO:0000256" key="8">
    <source>
        <dbReference type="ARBA" id="ARBA00033765"/>
    </source>
</evidence>
<evidence type="ECO:0000259" key="14">
    <source>
        <dbReference type="PROSITE" id="PS51449"/>
    </source>
</evidence>
<evidence type="ECO:0000259" key="13">
    <source>
        <dbReference type="PROSITE" id="PS50926"/>
    </source>
</evidence>
<dbReference type="SFLD" id="SFLDF00273">
    <property type="entry name" value="(dimethylallyl)adenosine_tRNA"/>
    <property type="match status" value="1"/>
</dbReference>
<feature type="domain" description="TRAM" evidence="13">
    <location>
        <begin position="372"/>
        <end position="437"/>
    </location>
</feature>
<dbReference type="Proteomes" id="UP000777784">
    <property type="component" value="Unassembled WGS sequence"/>
</dbReference>
<comment type="subcellular location">
    <subcellularLocation>
        <location evidence="12">Cytoplasm</location>
    </subcellularLocation>
</comment>
<proteinExistence type="inferred from homology"/>
<dbReference type="InterPro" id="IPR006463">
    <property type="entry name" value="MiaB_methiolase"/>
</dbReference>
<evidence type="ECO:0000256" key="7">
    <source>
        <dbReference type="ARBA" id="ARBA00023014"/>
    </source>
</evidence>
<dbReference type="InterPro" id="IPR005839">
    <property type="entry name" value="Methylthiotransferase"/>
</dbReference>
<organism evidence="16 17">
    <name type="scientific">Eiseniibacteriota bacterium</name>
    <dbReference type="NCBI Taxonomy" id="2212470"/>
    <lineage>
        <taxon>Bacteria</taxon>
        <taxon>Candidatus Eiseniibacteriota</taxon>
    </lineage>
</organism>
<dbReference type="Pfam" id="PF01938">
    <property type="entry name" value="TRAM"/>
    <property type="match status" value="1"/>
</dbReference>
<keyword evidence="12" id="KW-0819">tRNA processing</keyword>
<dbReference type="PROSITE" id="PS50926">
    <property type="entry name" value="TRAM"/>
    <property type="match status" value="1"/>
</dbReference>
<name>A0A948RRR6_UNCEI</name>
<dbReference type="GO" id="GO:0035597">
    <property type="term" value="F:tRNA-2-methylthio-N(6)-dimethylallyladenosine(37) synthase activity"/>
    <property type="evidence" value="ECO:0007669"/>
    <property type="project" value="UniProtKB-EC"/>
</dbReference>
<dbReference type="EMBL" id="JAHJDP010000004">
    <property type="protein sequence ID" value="MBU2689391.1"/>
    <property type="molecule type" value="Genomic_DNA"/>
</dbReference>
<evidence type="ECO:0000256" key="3">
    <source>
        <dbReference type="ARBA" id="ARBA00022679"/>
    </source>
</evidence>
<comment type="similarity">
    <text evidence="12">Belongs to the methylthiotransferase family. MiaB subfamily.</text>
</comment>
<evidence type="ECO:0000256" key="12">
    <source>
        <dbReference type="HAMAP-Rule" id="MF_01864"/>
    </source>
</evidence>
<gene>
    <name evidence="12 16" type="primary">miaB</name>
    <name evidence="16" type="ORF">KJ970_00560</name>
</gene>
<evidence type="ECO:0000313" key="16">
    <source>
        <dbReference type="EMBL" id="MBU2689391.1"/>
    </source>
</evidence>
<dbReference type="HAMAP" id="MF_01864">
    <property type="entry name" value="tRNA_metthiotr_MiaB"/>
    <property type="match status" value="1"/>
</dbReference>
<dbReference type="InterPro" id="IPR007197">
    <property type="entry name" value="rSAM"/>
</dbReference>
<evidence type="ECO:0000313" key="17">
    <source>
        <dbReference type="Proteomes" id="UP000777784"/>
    </source>
</evidence>
<comment type="cofactor">
    <cofactor evidence="12">
        <name>[4Fe-4S] cluster</name>
        <dbReference type="ChEBI" id="CHEBI:49883"/>
    </cofactor>
    <text evidence="12">Binds 2 [4Fe-4S] clusters. One cluster is coordinated with 3 cysteines and an exchangeable S-adenosyl-L-methionine.</text>
</comment>
<feature type="binding site" evidence="12">
    <location>
        <position position="159"/>
    </location>
    <ligand>
        <name>[4Fe-4S] cluster</name>
        <dbReference type="ChEBI" id="CHEBI:49883"/>
        <label>2</label>
        <note>4Fe-4S-S-AdoMet</note>
    </ligand>
</feature>
<dbReference type="PROSITE" id="PS01278">
    <property type="entry name" value="MTTASE_RADICAL"/>
    <property type="match status" value="1"/>
</dbReference>
<dbReference type="FunFam" id="3.40.50.12160:FF:000003">
    <property type="entry name" value="CDK5 regulatory subunit-associated protein 1"/>
    <property type="match status" value="1"/>
</dbReference>
<dbReference type="SMART" id="SM00729">
    <property type="entry name" value="Elp3"/>
    <property type="match status" value="1"/>
</dbReference>
<keyword evidence="7 12" id="KW-0411">Iron-sulfur</keyword>
<evidence type="ECO:0000256" key="11">
    <source>
        <dbReference type="ARBA" id="ARBA00081141"/>
    </source>
</evidence>
<keyword evidence="2 12" id="KW-0004">4Fe-4S</keyword>
<dbReference type="PROSITE" id="PS51449">
    <property type="entry name" value="MTTASE_N"/>
    <property type="match status" value="1"/>
</dbReference>
<comment type="subunit">
    <text evidence="12">Monomer.</text>
</comment>
<dbReference type="InterPro" id="IPR020612">
    <property type="entry name" value="Methylthiotransferase_CS"/>
</dbReference>
<evidence type="ECO:0000256" key="6">
    <source>
        <dbReference type="ARBA" id="ARBA00023004"/>
    </source>
</evidence>
<dbReference type="Pfam" id="PF04055">
    <property type="entry name" value="Radical_SAM"/>
    <property type="match status" value="1"/>
</dbReference>
<evidence type="ECO:0000256" key="4">
    <source>
        <dbReference type="ARBA" id="ARBA00022691"/>
    </source>
</evidence>
<dbReference type="GO" id="GO:0051539">
    <property type="term" value="F:4 iron, 4 sulfur cluster binding"/>
    <property type="evidence" value="ECO:0007669"/>
    <property type="project" value="UniProtKB-UniRule"/>
</dbReference>
<protein>
    <recommendedName>
        <fullName evidence="9 12">tRNA-2-methylthio-N(6)-dimethylallyladenosine synthase</fullName>
        <ecNumber evidence="8 12">2.8.4.3</ecNumber>
    </recommendedName>
    <alternativeName>
        <fullName evidence="11 12">(Dimethylallyl)adenosine tRNA methylthiotransferase MiaB</fullName>
    </alternativeName>
    <alternativeName>
        <fullName evidence="10 12">tRNA-i(6)A37 methylthiotransferase</fullName>
    </alternativeName>
</protein>
<keyword evidence="5 12" id="KW-0479">Metal-binding</keyword>
<dbReference type="GO" id="GO:0046872">
    <property type="term" value="F:metal ion binding"/>
    <property type="evidence" value="ECO:0007669"/>
    <property type="project" value="UniProtKB-KW"/>
</dbReference>
<dbReference type="Gene3D" id="3.80.30.20">
    <property type="entry name" value="tm_1862 like domain"/>
    <property type="match status" value="1"/>
</dbReference>
<dbReference type="PANTHER" id="PTHR43020">
    <property type="entry name" value="CDK5 REGULATORY SUBUNIT-ASSOCIATED PROTEIN 1"/>
    <property type="match status" value="1"/>
</dbReference>
<evidence type="ECO:0000256" key="10">
    <source>
        <dbReference type="ARBA" id="ARBA00080698"/>
    </source>
</evidence>
<comment type="caution">
    <text evidence="16">The sequence shown here is derived from an EMBL/GenBank/DDBJ whole genome shotgun (WGS) entry which is preliminary data.</text>
</comment>
<dbReference type="InterPro" id="IPR038135">
    <property type="entry name" value="Methylthiotransferase_N_sf"/>
</dbReference>
<feature type="binding site" evidence="12">
    <location>
        <position position="155"/>
    </location>
    <ligand>
        <name>[4Fe-4S] cluster</name>
        <dbReference type="ChEBI" id="CHEBI:49883"/>
        <label>2</label>
        <note>4Fe-4S-S-AdoMet</note>
    </ligand>
</feature>
<evidence type="ECO:0000256" key="1">
    <source>
        <dbReference type="ARBA" id="ARBA00003234"/>
    </source>
</evidence>
<dbReference type="EC" id="2.8.4.3" evidence="8 12"/>
<dbReference type="Pfam" id="PF00919">
    <property type="entry name" value="UPF0004"/>
    <property type="match status" value="1"/>
</dbReference>
<dbReference type="PANTHER" id="PTHR43020:SF2">
    <property type="entry name" value="MITOCHONDRIAL TRNA METHYLTHIOTRANSFERASE CDK5RAP1"/>
    <property type="match status" value="1"/>
</dbReference>
<evidence type="ECO:0000256" key="2">
    <source>
        <dbReference type="ARBA" id="ARBA00022485"/>
    </source>
</evidence>
<sequence>MKKGAFYVETYGCLMNVADSELVSGILEEAGYAAAADLDSADIILVNTCAIRENPEEKVIQRLMQLALRKRMRPDLILGIIGCVPKHIGPAISESLAGVDLILGPDSYSRLPQLIERSAVEIQIDLGMDPQETFDRHSPKRTSGVNAWITVMRGCDRFCSYCVVPYARGREKCVSCERILDVTARAAAEGHPSITLLGQTVNTYRDGDIDFAALLGKVAQIDGVARVRFTSPHPIDFATEVFEVMARERALCPHIHLPLQSGSDRMLERMNRGYTRAQYLNLVEEIRRIVPNMALSTDVIVGFPEETPGDFQETLNLMREVRFDSAFMFKYSERPKTWACRHLTDDIPDEEKGRRLREVIDLQESISKEIYESYIGREVEVLVEGPARRDPGQVQGKSPDFKTVVLAAGAREIKAGDFVKVRIESATSHTLSGVIPG</sequence>
<dbReference type="CDD" id="cd01335">
    <property type="entry name" value="Radical_SAM"/>
    <property type="match status" value="1"/>
</dbReference>
<comment type="function">
    <text evidence="1 12">Catalyzes the methylthiolation of N6-(dimethylallyl)adenosine (i(6)A), leading to the formation of 2-methylthio-N6-(dimethylallyl)adenosine (ms(2)i(6)A) at position 37 in tRNAs that read codons beginning with uridine.</text>
</comment>
<accession>A0A948RRR6</accession>
<dbReference type="SFLD" id="SFLDG01061">
    <property type="entry name" value="methylthiotransferase"/>
    <property type="match status" value="1"/>
</dbReference>